<dbReference type="AlphaFoldDB" id="A0AAX6G4B1"/>
<evidence type="ECO:0000256" key="3">
    <source>
        <dbReference type="ARBA" id="ARBA00022676"/>
    </source>
</evidence>
<evidence type="ECO:0000313" key="9">
    <source>
        <dbReference type="Proteomes" id="UP001140949"/>
    </source>
</evidence>
<feature type="compositionally biased region" description="Polar residues" evidence="6">
    <location>
        <begin position="63"/>
        <end position="74"/>
    </location>
</feature>
<feature type="region of interest" description="Disordered" evidence="6">
    <location>
        <begin position="310"/>
        <end position="367"/>
    </location>
</feature>
<dbReference type="GO" id="GO:0016757">
    <property type="term" value="F:glycosyltransferase activity"/>
    <property type="evidence" value="ECO:0007669"/>
    <property type="project" value="UniProtKB-KW"/>
</dbReference>
<proteinExistence type="inferred from homology"/>
<sequence>MADKTPKFVCRKSLFFIFSVATLFFFLSWFFLLGSTDGSSFIVQSPNPNSNRSLSREAERQTPVRQQPEPSNDTCDPKNAILKVFMYDLPPDFHFGLLEWQPEGNGVWPDIARGIPAYPGGLNLQHSIEYWLTLDLLSSALPGRAAPCAAVRVLDSSLADVVFVPFFSSLSYNRYSKPKPPEKVGRNKVLQERLVKFLVEQEEWKRSGGRDHIVLAHHPNSMLDSRMKLWPCMFILSDFGRYPPNVANVEKDIIAPYRHMIPNYANDSSGFDSRTTLLYFQGAIYRKDGGSSGRSSSTCSRTRRTCISPSGAYARTGSARPPGACTPPSSASTSPGTPVVQPALRRHREPLRPGDRQRRDRAPLRGRARLLGVQRVRPGLGCHQEGLPGGVDQGDKSGEVDPDVGEAEGSGGDVRVPVSVSEGRCCADGLAGGG</sequence>
<feature type="compositionally biased region" description="Basic and acidic residues" evidence="6">
    <location>
        <begin position="350"/>
        <end position="363"/>
    </location>
</feature>
<gene>
    <name evidence="8" type="ORF">M6B38_383440</name>
</gene>
<dbReference type="InterPro" id="IPR040911">
    <property type="entry name" value="Exostosin_GT47"/>
</dbReference>
<dbReference type="Pfam" id="PF03016">
    <property type="entry name" value="Exostosin_GT47"/>
    <property type="match status" value="1"/>
</dbReference>
<dbReference type="Proteomes" id="UP001140949">
    <property type="component" value="Unassembled WGS sequence"/>
</dbReference>
<name>A0AAX6G4B1_IRIPA</name>
<comment type="caution">
    <text evidence="8">The sequence shown here is derived from an EMBL/GenBank/DDBJ whole genome shotgun (WGS) entry which is preliminary data.</text>
</comment>
<dbReference type="InterPro" id="IPR004263">
    <property type="entry name" value="Exostosin"/>
</dbReference>
<evidence type="ECO:0000313" key="8">
    <source>
        <dbReference type="EMBL" id="KAJ6823564.1"/>
    </source>
</evidence>
<dbReference type="EMBL" id="JANAVB010022644">
    <property type="protein sequence ID" value="KAJ6823564.1"/>
    <property type="molecule type" value="Genomic_DNA"/>
</dbReference>
<comment type="similarity">
    <text evidence="2">Belongs to the glycosyltransferase 47 family.</text>
</comment>
<feature type="compositionally biased region" description="Low complexity" evidence="6">
    <location>
        <begin position="321"/>
        <end position="338"/>
    </location>
</feature>
<keyword evidence="3" id="KW-0808">Transferase</keyword>
<dbReference type="GO" id="GO:0000139">
    <property type="term" value="C:Golgi membrane"/>
    <property type="evidence" value="ECO:0007669"/>
    <property type="project" value="UniProtKB-SubCell"/>
</dbReference>
<keyword evidence="9" id="KW-1185">Reference proteome</keyword>
<protein>
    <submittedName>
        <fullName evidence="8">Arabinosyltransferase ARAD1</fullName>
    </submittedName>
</protein>
<reference evidence="8" key="2">
    <citation type="submission" date="2023-04" db="EMBL/GenBank/DDBJ databases">
        <authorList>
            <person name="Bruccoleri R.E."/>
            <person name="Oakeley E.J."/>
            <person name="Faust A.-M."/>
            <person name="Dessus-Babus S."/>
            <person name="Altorfer M."/>
            <person name="Burckhardt D."/>
            <person name="Oertli M."/>
            <person name="Naumann U."/>
            <person name="Petersen F."/>
            <person name="Wong J."/>
        </authorList>
    </citation>
    <scope>NUCLEOTIDE SEQUENCE</scope>
    <source>
        <strain evidence="8">GSM-AAB239-AS_SAM_17_03QT</strain>
        <tissue evidence="8">Leaf</tissue>
    </source>
</reference>
<reference evidence="8" key="1">
    <citation type="journal article" date="2023" name="GigaByte">
        <title>Genome assembly of the bearded iris, Iris pallida Lam.</title>
        <authorList>
            <person name="Bruccoleri R.E."/>
            <person name="Oakeley E.J."/>
            <person name="Faust A.M.E."/>
            <person name="Altorfer M."/>
            <person name="Dessus-Babus S."/>
            <person name="Burckhardt D."/>
            <person name="Oertli M."/>
            <person name="Naumann U."/>
            <person name="Petersen F."/>
            <person name="Wong J."/>
        </authorList>
    </citation>
    <scope>NUCLEOTIDE SEQUENCE</scope>
    <source>
        <strain evidence="8">GSM-AAB239-AS_SAM_17_03QT</strain>
    </source>
</reference>
<feature type="region of interest" description="Disordered" evidence="6">
    <location>
        <begin position="379"/>
        <end position="417"/>
    </location>
</feature>
<organism evidence="8 9">
    <name type="scientific">Iris pallida</name>
    <name type="common">Sweet iris</name>
    <dbReference type="NCBI Taxonomy" id="29817"/>
    <lineage>
        <taxon>Eukaryota</taxon>
        <taxon>Viridiplantae</taxon>
        <taxon>Streptophyta</taxon>
        <taxon>Embryophyta</taxon>
        <taxon>Tracheophyta</taxon>
        <taxon>Spermatophyta</taxon>
        <taxon>Magnoliopsida</taxon>
        <taxon>Liliopsida</taxon>
        <taxon>Asparagales</taxon>
        <taxon>Iridaceae</taxon>
        <taxon>Iridoideae</taxon>
        <taxon>Irideae</taxon>
        <taxon>Iris</taxon>
    </lineage>
</organism>
<evidence type="ECO:0000256" key="4">
    <source>
        <dbReference type="ARBA" id="ARBA00022968"/>
    </source>
</evidence>
<keyword evidence="3" id="KW-0328">Glycosyltransferase</keyword>
<evidence type="ECO:0000256" key="6">
    <source>
        <dbReference type="SAM" id="MobiDB-lite"/>
    </source>
</evidence>
<evidence type="ECO:0000256" key="1">
    <source>
        <dbReference type="ARBA" id="ARBA00004323"/>
    </source>
</evidence>
<dbReference type="PANTHER" id="PTHR11062:SF99">
    <property type="entry name" value="EXOSTOSIN FAMILY PROTEIN"/>
    <property type="match status" value="1"/>
</dbReference>
<feature type="region of interest" description="Disordered" evidence="6">
    <location>
        <begin position="46"/>
        <end position="76"/>
    </location>
</feature>
<keyword evidence="4" id="KW-0812">Transmembrane</keyword>
<comment type="subcellular location">
    <subcellularLocation>
        <location evidence="1">Golgi apparatus membrane</location>
        <topology evidence="1">Single-pass type II membrane protein</topology>
    </subcellularLocation>
</comment>
<evidence type="ECO:0000259" key="7">
    <source>
        <dbReference type="Pfam" id="PF03016"/>
    </source>
</evidence>
<feature type="domain" description="Exostosin GT47" evidence="7">
    <location>
        <begin position="81"/>
        <end position="289"/>
    </location>
</feature>
<dbReference type="PANTHER" id="PTHR11062">
    <property type="entry name" value="EXOSTOSIN HEPARAN SULFATE GLYCOSYLTRANSFERASE -RELATED"/>
    <property type="match status" value="1"/>
</dbReference>
<evidence type="ECO:0000256" key="2">
    <source>
        <dbReference type="ARBA" id="ARBA00010271"/>
    </source>
</evidence>
<keyword evidence="4" id="KW-0735">Signal-anchor</keyword>
<keyword evidence="5" id="KW-0333">Golgi apparatus</keyword>
<accession>A0AAX6G4B1</accession>
<evidence type="ECO:0000256" key="5">
    <source>
        <dbReference type="ARBA" id="ARBA00023034"/>
    </source>
</evidence>